<name>A0A830EXB1_9EURY</name>
<dbReference type="Proteomes" id="UP000614221">
    <property type="component" value="Unassembled WGS sequence"/>
</dbReference>
<evidence type="ECO:0000313" key="2">
    <source>
        <dbReference type="EMBL" id="GGK53926.1"/>
    </source>
</evidence>
<dbReference type="InterPro" id="IPR000073">
    <property type="entry name" value="AB_hydrolase_1"/>
</dbReference>
<dbReference type="AlphaFoldDB" id="A0A830EXB1"/>
<dbReference type="InterPro" id="IPR029058">
    <property type="entry name" value="AB_hydrolase_fold"/>
</dbReference>
<feature type="domain" description="AB hydrolase-1" evidence="1">
    <location>
        <begin position="66"/>
        <end position="246"/>
    </location>
</feature>
<comment type="caution">
    <text evidence="2">The sequence shown here is derived from an EMBL/GenBank/DDBJ whole genome shotgun (WGS) entry which is preliminary data.</text>
</comment>
<gene>
    <name evidence="2" type="ORF">GCM10009067_03050</name>
</gene>
<dbReference type="Pfam" id="PF12697">
    <property type="entry name" value="Abhydrolase_6"/>
    <property type="match status" value="1"/>
</dbReference>
<reference evidence="2" key="1">
    <citation type="journal article" date="2014" name="Int. J. Syst. Evol. Microbiol.">
        <title>Complete genome sequence of Corynebacterium casei LMG S-19264T (=DSM 44701T), isolated from a smear-ripened cheese.</title>
        <authorList>
            <consortium name="US DOE Joint Genome Institute (JGI-PGF)"/>
            <person name="Walter F."/>
            <person name="Albersmeier A."/>
            <person name="Kalinowski J."/>
            <person name="Ruckert C."/>
        </authorList>
    </citation>
    <scope>NUCLEOTIDE SEQUENCE</scope>
    <source>
        <strain evidence="2">JCM 19018</strain>
    </source>
</reference>
<evidence type="ECO:0000259" key="1">
    <source>
        <dbReference type="Pfam" id="PF12697"/>
    </source>
</evidence>
<dbReference type="Gene3D" id="3.40.50.1820">
    <property type="entry name" value="alpha/beta hydrolase"/>
    <property type="match status" value="1"/>
</dbReference>
<reference evidence="2" key="2">
    <citation type="submission" date="2020-09" db="EMBL/GenBank/DDBJ databases">
        <authorList>
            <person name="Sun Q."/>
            <person name="Ohkuma M."/>
        </authorList>
    </citation>
    <scope>NUCLEOTIDE SEQUENCE</scope>
    <source>
        <strain evidence="2">JCM 19018</strain>
    </source>
</reference>
<protein>
    <recommendedName>
        <fullName evidence="1">AB hydrolase-1 domain-containing protein</fullName>
    </recommendedName>
</protein>
<dbReference type="EMBL" id="BMPD01000001">
    <property type="protein sequence ID" value="GGK53926.1"/>
    <property type="molecule type" value="Genomic_DNA"/>
</dbReference>
<dbReference type="SUPFAM" id="SSF53474">
    <property type="entry name" value="alpha/beta-Hydrolases"/>
    <property type="match status" value="1"/>
</dbReference>
<sequence length="269" mass="29005">MAVVAALSARTGIHVDNATGGCRAFTRAYVPAAGTSGMQIRVYDEGAAQDCLFVLGWGNRCRHRNVQWLIDQLATAYRVHAVELPTHITDYQREWVGPVQEYAADIGRFDLLGHSAGGLTAAHLDADGIGNRVYLSPWWDSDFPVPGPVLDAIASLPMTKPFIPIDTLDADAIGDLATTQQLADAPSSVSPAFLRTVFRAQRSLPPARDTAAAFCSLTDTIVDPRAVGERLPADRIRLYDGGHELFSSSGREHTVETVLDALQRGPDAL</sequence>
<accession>A0A830EXB1</accession>
<organism evidence="2 3">
    <name type="scientific">Haloarcula sebkhae</name>
    <dbReference type="NCBI Taxonomy" id="932660"/>
    <lineage>
        <taxon>Archaea</taxon>
        <taxon>Methanobacteriati</taxon>
        <taxon>Methanobacteriota</taxon>
        <taxon>Stenosarchaea group</taxon>
        <taxon>Halobacteria</taxon>
        <taxon>Halobacteriales</taxon>
        <taxon>Haloarculaceae</taxon>
        <taxon>Haloarcula</taxon>
    </lineage>
</organism>
<proteinExistence type="predicted"/>
<evidence type="ECO:0000313" key="3">
    <source>
        <dbReference type="Proteomes" id="UP000614221"/>
    </source>
</evidence>